<dbReference type="AlphaFoldDB" id="A0AAV5ARV4"/>
<accession>A0AAV5ARV4</accession>
<sequence>MTISQKNISDFTATLLINDFSSLVSYPSMKNVLSNDWAEYDGLEVDLSAPKLDKKTLELSFLLADKSKYFDFIAFLLEQNHRDWYFPDVEKVFKLRIVEFSGYQEFLNKSEIKIKLSDDLPLWNYTYNPVTINQGTDDWFLDGVAFSKYGIVVLEGSENVYSEKEVKPILEVTNGLLSGVKTFDQSLKKKSRKATIKCFLNCELSNFWNIYYGFLHNWIKKNARELRAETKTYQCYYESSKVLYFDLHENKTRVRCQFDMNIVII</sequence>
<dbReference type="EMBL" id="BQKB01000051">
    <property type="protein sequence ID" value="GJM53877.1"/>
    <property type="molecule type" value="Genomic_DNA"/>
</dbReference>
<gene>
    <name evidence="1" type="ORF">RCZ15_09810</name>
    <name evidence="2" type="ORF">RCZ16_21930</name>
</gene>
<proteinExistence type="predicted"/>
<comment type="caution">
    <text evidence="1">The sequence shown here is derived from an EMBL/GenBank/DDBJ whole genome shotgun (WGS) entry which is preliminary data.</text>
</comment>
<organism evidence="1 3">
    <name type="scientific">Capnocytophaga catalasegens</name>
    <dbReference type="NCBI Taxonomy" id="1004260"/>
    <lineage>
        <taxon>Bacteria</taxon>
        <taxon>Pseudomonadati</taxon>
        <taxon>Bacteroidota</taxon>
        <taxon>Flavobacteriia</taxon>
        <taxon>Flavobacteriales</taxon>
        <taxon>Flavobacteriaceae</taxon>
        <taxon>Capnocytophaga</taxon>
    </lineage>
</organism>
<evidence type="ECO:0000313" key="2">
    <source>
        <dbReference type="EMBL" id="GJM53877.1"/>
    </source>
</evidence>
<evidence type="ECO:0000313" key="3">
    <source>
        <dbReference type="Proteomes" id="UP001207736"/>
    </source>
</evidence>
<dbReference type="Proteomes" id="UP001207736">
    <property type="component" value="Unassembled WGS sequence"/>
</dbReference>
<dbReference type="RefSeq" id="WP_264846092.1">
    <property type="nucleotide sequence ID" value="NZ_BPMA01000017.1"/>
</dbReference>
<keyword evidence="4" id="KW-1185">Reference proteome</keyword>
<dbReference type="EMBL" id="BQKA01000018">
    <property type="protein sequence ID" value="GJM50006.1"/>
    <property type="molecule type" value="Genomic_DNA"/>
</dbReference>
<reference evidence="1 4" key="1">
    <citation type="submission" date="2021-11" db="EMBL/GenBank/DDBJ databases">
        <title>Draft genome sequence of Capnocytophaga sp. strain KC07075 isolated from cat oral cavity.</title>
        <authorList>
            <person name="Suzuki M."/>
            <person name="Imaoka K."/>
            <person name="Kimura M."/>
            <person name="Morikawa S."/>
            <person name="Maeda K."/>
        </authorList>
    </citation>
    <scope>NUCLEOTIDE SEQUENCE</scope>
    <source>
        <strain evidence="1">KC07075</strain>
        <strain evidence="2 4">KC07079</strain>
    </source>
</reference>
<name>A0AAV5ARV4_9FLAO</name>
<dbReference type="Proteomes" id="UP001208692">
    <property type="component" value="Unassembled WGS sequence"/>
</dbReference>
<evidence type="ECO:0000313" key="4">
    <source>
        <dbReference type="Proteomes" id="UP001208692"/>
    </source>
</evidence>
<evidence type="ECO:0000313" key="1">
    <source>
        <dbReference type="EMBL" id="GJM50006.1"/>
    </source>
</evidence>
<protein>
    <submittedName>
        <fullName evidence="1">Uncharacterized protein</fullName>
    </submittedName>
</protein>